<evidence type="ECO:0000313" key="9">
    <source>
        <dbReference type="EMBL" id="KAJ7220032.1"/>
    </source>
</evidence>
<dbReference type="FunFam" id="2.40.70.10:FF:000115">
    <property type="entry name" value="Lysosomal aspartic protease"/>
    <property type="match status" value="1"/>
</dbReference>
<evidence type="ECO:0000256" key="3">
    <source>
        <dbReference type="ARBA" id="ARBA00022750"/>
    </source>
</evidence>
<evidence type="ECO:0000313" key="10">
    <source>
        <dbReference type="Proteomes" id="UP001219525"/>
    </source>
</evidence>
<proteinExistence type="inferred from homology"/>
<keyword evidence="4" id="KW-0378">Hydrolase</keyword>
<dbReference type="EMBL" id="JARJCW010000010">
    <property type="protein sequence ID" value="KAJ7220032.1"/>
    <property type="molecule type" value="Genomic_DNA"/>
</dbReference>
<comment type="caution">
    <text evidence="9">The sequence shown here is derived from an EMBL/GenBank/DDBJ whole genome shotgun (WGS) entry which is preliminary data.</text>
</comment>
<keyword evidence="10" id="KW-1185">Reference proteome</keyword>
<dbReference type="PANTHER" id="PTHR47966">
    <property type="entry name" value="BETA-SITE APP-CLEAVING ENZYME, ISOFORM A-RELATED"/>
    <property type="match status" value="1"/>
</dbReference>
<feature type="active site" evidence="5">
    <location>
        <position position="345"/>
    </location>
</feature>
<dbReference type="Gene3D" id="2.40.70.10">
    <property type="entry name" value="Acid Proteases"/>
    <property type="match status" value="2"/>
</dbReference>
<dbReference type="CDD" id="cd05471">
    <property type="entry name" value="pepsin_like"/>
    <property type="match status" value="1"/>
</dbReference>
<dbReference type="InterPro" id="IPR033121">
    <property type="entry name" value="PEPTIDASE_A1"/>
</dbReference>
<evidence type="ECO:0000256" key="1">
    <source>
        <dbReference type="ARBA" id="ARBA00007447"/>
    </source>
</evidence>
<feature type="disulfide bond" evidence="6">
    <location>
        <begin position="380"/>
        <end position="414"/>
    </location>
</feature>
<dbReference type="PROSITE" id="PS51767">
    <property type="entry name" value="PEPTIDASE_A1"/>
    <property type="match status" value="1"/>
</dbReference>
<feature type="signal peptide" evidence="7">
    <location>
        <begin position="1"/>
        <end position="20"/>
    </location>
</feature>
<dbReference type="PRINTS" id="PR00792">
    <property type="entry name" value="PEPSIN"/>
</dbReference>
<gene>
    <name evidence="9" type="ORF">GGX14DRAFT_432845</name>
</gene>
<evidence type="ECO:0000256" key="4">
    <source>
        <dbReference type="ARBA" id="ARBA00022801"/>
    </source>
</evidence>
<keyword evidence="2 9" id="KW-0645">Protease</keyword>
<organism evidence="9 10">
    <name type="scientific">Mycena pura</name>
    <dbReference type="NCBI Taxonomy" id="153505"/>
    <lineage>
        <taxon>Eukaryota</taxon>
        <taxon>Fungi</taxon>
        <taxon>Dikarya</taxon>
        <taxon>Basidiomycota</taxon>
        <taxon>Agaricomycotina</taxon>
        <taxon>Agaricomycetes</taxon>
        <taxon>Agaricomycetidae</taxon>
        <taxon>Agaricales</taxon>
        <taxon>Marasmiineae</taxon>
        <taxon>Mycenaceae</taxon>
        <taxon>Mycena</taxon>
    </lineage>
</organism>
<dbReference type="PANTHER" id="PTHR47966:SF75">
    <property type="entry name" value="ENDOPEPTIDASE (CTSD), PUTATIVE (AFU_ORTHOLOGUE AFUA_4G07040)-RELATED"/>
    <property type="match status" value="1"/>
</dbReference>
<accession>A0AAD6YKG4</accession>
<dbReference type="GO" id="GO:0004190">
    <property type="term" value="F:aspartic-type endopeptidase activity"/>
    <property type="evidence" value="ECO:0007669"/>
    <property type="project" value="UniProtKB-KW"/>
</dbReference>
<reference evidence="9" key="1">
    <citation type="submission" date="2023-03" db="EMBL/GenBank/DDBJ databases">
        <title>Massive genome expansion in bonnet fungi (Mycena s.s.) driven by repeated elements and novel gene families across ecological guilds.</title>
        <authorList>
            <consortium name="Lawrence Berkeley National Laboratory"/>
            <person name="Harder C.B."/>
            <person name="Miyauchi S."/>
            <person name="Viragh M."/>
            <person name="Kuo A."/>
            <person name="Thoen E."/>
            <person name="Andreopoulos B."/>
            <person name="Lu D."/>
            <person name="Skrede I."/>
            <person name="Drula E."/>
            <person name="Henrissat B."/>
            <person name="Morin E."/>
            <person name="Kohler A."/>
            <person name="Barry K."/>
            <person name="LaButti K."/>
            <person name="Morin E."/>
            <person name="Salamov A."/>
            <person name="Lipzen A."/>
            <person name="Mereny Z."/>
            <person name="Hegedus B."/>
            <person name="Baldrian P."/>
            <person name="Stursova M."/>
            <person name="Weitz H."/>
            <person name="Taylor A."/>
            <person name="Grigoriev I.V."/>
            <person name="Nagy L.G."/>
            <person name="Martin F."/>
            <person name="Kauserud H."/>
        </authorList>
    </citation>
    <scope>NUCLEOTIDE SEQUENCE</scope>
    <source>
        <strain evidence="9">9144</strain>
    </source>
</reference>
<dbReference type="Proteomes" id="UP001219525">
    <property type="component" value="Unassembled WGS sequence"/>
</dbReference>
<keyword evidence="7" id="KW-0732">Signal</keyword>
<keyword evidence="3" id="KW-0064">Aspartyl protease</keyword>
<evidence type="ECO:0000256" key="7">
    <source>
        <dbReference type="SAM" id="SignalP"/>
    </source>
</evidence>
<evidence type="ECO:0000256" key="2">
    <source>
        <dbReference type="ARBA" id="ARBA00022670"/>
    </source>
</evidence>
<dbReference type="InterPro" id="IPR034164">
    <property type="entry name" value="Pepsin-like_dom"/>
</dbReference>
<dbReference type="Pfam" id="PF00026">
    <property type="entry name" value="Asp"/>
    <property type="match status" value="1"/>
</dbReference>
<dbReference type="InterPro" id="IPR021109">
    <property type="entry name" value="Peptidase_aspartic_dom_sf"/>
</dbReference>
<dbReference type="InterPro" id="IPR001461">
    <property type="entry name" value="Aspartic_peptidase_A1"/>
</dbReference>
<feature type="active site" evidence="5">
    <location>
        <position position="156"/>
    </location>
</feature>
<evidence type="ECO:0000256" key="6">
    <source>
        <dbReference type="PIRSR" id="PIRSR601461-2"/>
    </source>
</evidence>
<name>A0AAD6YKG4_9AGAR</name>
<evidence type="ECO:0000259" key="8">
    <source>
        <dbReference type="PROSITE" id="PS51767"/>
    </source>
</evidence>
<sequence length="453" mass="47285">MHPSALLAVLLALFSFSVDARPTKARRSGLLTLPLRHVQRNNGVHVELRHQQQINRATRLAARADGLVGPSDEQLRANLERRAAYLSKRYNVPTEGSGSSTTEPDTDIATLTVEDDETSPALAPFSSVVSIDGADTSYVATVGMGTPSRDFAIILDSGSGDFWVQSDDECTSDNGGGCGNHSFLGAASSSTFVNTKKPWSITYGSGSAAGEIVNDTIVLGGVLLDNHTFGIAHEISSSFSRDAVADGLMGLGKAGLSNQGVPTPVQVLRNRGVIPAAITSYRLPRLLDHTNNGEVTFGGVDETKFDPSTAVTIDSTSNGFWLTALGGVSVNGGDVSINSTVALMDTGTSLLIAPAADAAAIHAKIPGAILQDSGSYTIPCDTTASVSLKFGGKQFEINPKDLLFASSGRTTGACTSGIGSFDDTKFLVGDTFLKNVYFSTNADDNTIMLAKAI</sequence>
<protein>
    <submittedName>
        <fullName evidence="9">Acid protease</fullName>
    </submittedName>
</protein>
<keyword evidence="6" id="KW-1015">Disulfide bond</keyword>
<dbReference type="GO" id="GO:0006508">
    <property type="term" value="P:proteolysis"/>
    <property type="evidence" value="ECO:0007669"/>
    <property type="project" value="UniProtKB-KW"/>
</dbReference>
<comment type="similarity">
    <text evidence="1">Belongs to the peptidase A1 family.</text>
</comment>
<feature type="domain" description="Peptidase A1" evidence="8">
    <location>
        <begin position="138"/>
        <end position="450"/>
    </location>
</feature>
<evidence type="ECO:0000256" key="5">
    <source>
        <dbReference type="PIRSR" id="PIRSR601461-1"/>
    </source>
</evidence>
<dbReference type="AlphaFoldDB" id="A0AAD6YKG4"/>
<feature type="chain" id="PRO_5042149058" evidence="7">
    <location>
        <begin position="21"/>
        <end position="453"/>
    </location>
</feature>
<dbReference type="SUPFAM" id="SSF50630">
    <property type="entry name" value="Acid proteases"/>
    <property type="match status" value="1"/>
</dbReference>